<dbReference type="GO" id="GO:0035267">
    <property type="term" value="C:NuA4 histone acetyltransferase complex"/>
    <property type="evidence" value="ECO:0007669"/>
    <property type="project" value="TreeGrafter"/>
</dbReference>
<organism evidence="2 3">
    <name type="scientific">Cryptotermes secundus</name>
    <dbReference type="NCBI Taxonomy" id="105785"/>
    <lineage>
        <taxon>Eukaryota</taxon>
        <taxon>Metazoa</taxon>
        <taxon>Ecdysozoa</taxon>
        <taxon>Arthropoda</taxon>
        <taxon>Hexapoda</taxon>
        <taxon>Insecta</taxon>
        <taxon>Pterygota</taxon>
        <taxon>Neoptera</taxon>
        <taxon>Polyneoptera</taxon>
        <taxon>Dictyoptera</taxon>
        <taxon>Blattodea</taxon>
        <taxon>Blattoidea</taxon>
        <taxon>Termitoidae</taxon>
        <taxon>Kalotermitidae</taxon>
        <taxon>Cryptotermitinae</taxon>
        <taxon>Cryptotermes</taxon>
    </lineage>
</organism>
<accession>A0A2J7RF58</accession>
<protein>
    <recommendedName>
        <fullName evidence="4">Transformation/transcription domain-associated protein</fullName>
    </recommendedName>
</protein>
<name>A0A2J7RF58_9NEOP</name>
<dbReference type="EMBL" id="NEVH01004413">
    <property type="protein sequence ID" value="PNF39457.1"/>
    <property type="molecule type" value="Genomic_DNA"/>
</dbReference>
<dbReference type="GO" id="GO:0006281">
    <property type="term" value="P:DNA repair"/>
    <property type="evidence" value="ECO:0007669"/>
    <property type="project" value="TreeGrafter"/>
</dbReference>
<dbReference type="GO" id="GO:0000124">
    <property type="term" value="C:SAGA complex"/>
    <property type="evidence" value="ECO:0007669"/>
    <property type="project" value="TreeGrafter"/>
</dbReference>
<reference evidence="2 3" key="1">
    <citation type="submission" date="2017-12" db="EMBL/GenBank/DDBJ databases">
        <title>Hemimetabolous genomes reveal molecular basis of termite eusociality.</title>
        <authorList>
            <person name="Harrison M.C."/>
            <person name="Jongepier E."/>
            <person name="Robertson H.M."/>
            <person name="Arning N."/>
            <person name="Bitard-Feildel T."/>
            <person name="Chao H."/>
            <person name="Childers C.P."/>
            <person name="Dinh H."/>
            <person name="Doddapaneni H."/>
            <person name="Dugan S."/>
            <person name="Gowin J."/>
            <person name="Greiner C."/>
            <person name="Han Y."/>
            <person name="Hu H."/>
            <person name="Hughes D.S.T."/>
            <person name="Huylmans A.-K."/>
            <person name="Kemena C."/>
            <person name="Kremer L.P.M."/>
            <person name="Lee S.L."/>
            <person name="Lopez-Ezquerra A."/>
            <person name="Mallet L."/>
            <person name="Monroy-Kuhn J.M."/>
            <person name="Moser A."/>
            <person name="Murali S.C."/>
            <person name="Muzny D.M."/>
            <person name="Otani S."/>
            <person name="Piulachs M.-D."/>
            <person name="Poelchau M."/>
            <person name="Qu J."/>
            <person name="Schaub F."/>
            <person name="Wada-Katsumata A."/>
            <person name="Worley K.C."/>
            <person name="Xie Q."/>
            <person name="Ylla G."/>
            <person name="Poulsen M."/>
            <person name="Gibbs R.A."/>
            <person name="Schal C."/>
            <person name="Richards S."/>
            <person name="Belles X."/>
            <person name="Korb J."/>
            <person name="Bornberg-Bauer E."/>
        </authorList>
    </citation>
    <scope>NUCLEOTIDE SEQUENCE [LARGE SCALE GENOMIC DNA]</scope>
    <source>
        <tissue evidence="2">Whole body</tissue>
    </source>
</reference>
<dbReference type="Pfam" id="PF20206">
    <property type="entry name" value="Tra1_ring"/>
    <property type="match status" value="1"/>
</dbReference>
<dbReference type="AlphaFoldDB" id="A0A2J7RF58"/>
<dbReference type="InterPro" id="IPR016024">
    <property type="entry name" value="ARM-type_fold"/>
</dbReference>
<sequence length="791" mass="88852">MMFAWPCLLVKNCVDPATRYHGHLLLSHIIAKFAIHKRIVLQVFHSLLKAHALEARIVVRQALEILTPAMPVRMEDGNTMLTHWTKKIIVEEGHSMQQLFHILQLVVRHYKVYYPVRHHLVQHMVNSIQRLGFSPTGTIEHRKLAVELSEVIIKWELQRIKDESDTQDIAASPSGVGVKRLSADDPNLNAESRKHHASGTGSSIVPTVIPKVEPGSTEPIERAHADTVLNFLLRLACQVNDANTMVGTPGELLSRRCVALLKTALKPDVWPQQCDLKLNWFDKVFASVESGSPNYGNICTALELLTFLLGVMKKEQILASCKPLQRGIAACITCSNSKVQDMVIRLVHGLLSRLMSIFPTEPTSSNVASKYEELECLYACVGKVVFEGLANYEKNTSASPTTLFGTLMMLKAACVNNPSYIDRLITPFMRVLQRMAREHITPTPPHETSPVASELLVLSLDLVKSRVVVMGAEMRKIFIGTILVGLIEKSPDVKIMKAITKMLEDWIENKNPIAMNQAPTLREKSILLVKLMQYVEKRFPDDLELNAQFLDIVNYIYRDETLKCSELTVKLEPAFLAGLRCVQPAIRAKFFEVFDASMKRRLHDRLMYITCSQNWEAMGPHYWIKQCIELLVVTASSNTLIRMSSDANLLPGITSVINMADSAEKDSFVNLVNVKEEPSDIPEGLDGQEKDDIDMDLHAVGSVDQKGEEHPTSRTRKAALAHLIIRQSKVLESIRSTRTVQFLFATAQLCHMDTALAERVWLDCFPRLWGILTEKQQSTLLAEMVPFVCSG</sequence>
<evidence type="ECO:0000256" key="1">
    <source>
        <dbReference type="SAM" id="MobiDB-lite"/>
    </source>
</evidence>
<proteinExistence type="predicted"/>
<feature type="region of interest" description="Disordered" evidence="1">
    <location>
        <begin position="164"/>
        <end position="208"/>
    </location>
</feature>
<evidence type="ECO:0008006" key="4">
    <source>
        <dbReference type="Google" id="ProtNLM"/>
    </source>
</evidence>
<dbReference type="GO" id="GO:0006355">
    <property type="term" value="P:regulation of DNA-templated transcription"/>
    <property type="evidence" value="ECO:0007669"/>
    <property type="project" value="TreeGrafter"/>
</dbReference>
<keyword evidence="3" id="KW-1185">Reference proteome</keyword>
<dbReference type="PANTHER" id="PTHR11139:SF1">
    <property type="entry name" value="TRANSFORMATION_TRANSCRIPTION DOMAIN-ASSOCIATED PROTEIN"/>
    <property type="match status" value="1"/>
</dbReference>
<dbReference type="PANTHER" id="PTHR11139">
    <property type="entry name" value="ATAXIA TELANGIECTASIA MUTATED ATM -RELATED"/>
    <property type="match status" value="1"/>
</dbReference>
<dbReference type="GO" id="GO:0005634">
    <property type="term" value="C:nucleus"/>
    <property type="evidence" value="ECO:0007669"/>
    <property type="project" value="TreeGrafter"/>
</dbReference>
<evidence type="ECO:0000313" key="2">
    <source>
        <dbReference type="EMBL" id="PNF39457.1"/>
    </source>
</evidence>
<dbReference type="InterPro" id="IPR046805">
    <property type="entry name" value="Tra1_ring"/>
</dbReference>
<comment type="caution">
    <text evidence="2">The sequence shown here is derived from an EMBL/GenBank/DDBJ whole genome shotgun (WGS) entry which is preliminary data.</text>
</comment>
<gene>
    <name evidence="2" type="ORF">B7P43_G11093</name>
</gene>
<dbReference type="OrthoDB" id="5570127at2759"/>
<dbReference type="Proteomes" id="UP000235965">
    <property type="component" value="Unassembled WGS sequence"/>
</dbReference>
<evidence type="ECO:0000313" key="3">
    <source>
        <dbReference type="Proteomes" id="UP000235965"/>
    </source>
</evidence>
<dbReference type="SUPFAM" id="SSF48371">
    <property type="entry name" value="ARM repeat"/>
    <property type="match status" value="1"/>
</dbReference>
<feature type="non-terminal residue" evidence="2">
    <location>
        <position position="791"/>
    </location>
</feature>
<dbReference type="InterPro" id="IPR050517">
    <property type="entry name" value="DDR_Repair_Kinase"/>
</dbReference>